<name>A0A6G1E587_9ORYZ</name>
<gene>
    <name evidence="1" type="ORF">E2562_034114</name>
</gene>
<accession>A0A6G1E587</accession>
<protein>
    <submittedName>
        <fullName evidence="1">Uncharacterized protein</fullName>
    </submittedName>
</protein>
<sequence>MGIVRVLARLLQRSTTTVPSRYWYKRTLSRAAVAGATAGSIGIVIASKLGKPVGDVNDDDGDGDDGKQIGELPICDEELPRALLDDHPDTVQVRRIAYDLIDAARDDEVCGQWMLSERTGYRVGHGAAE</sequence>
<dbReference type="EMBL" id="SPHZ02000005">
    <property type="protein sequence ID" value="KAF0920265.1"/>
    <property type="molecule type" value="Genomic_DNA"/>
</dbReference>
<dbReference type="Proteomes" id="UP000479710">
    <property type="component" value="Unassembled WGS sequence"/>
</dbReference>
<keyword evidence="2" id="KW-1185">Reference proteome</keyword>
<proteinExistence type="predicted"/>
<dbReference type="AlphaFoldDB" id="A0A6G1E587"/>
<organism evidence="1 2">
    <name type="scientific">Oryza meyeriana var. granulata</name>
    <dbReference type="NCBI Taxonomy" id="110450"/>
    <lineage>
        <taxon>Eukaryota</taxon>
        <taxon>Viridiplantae</taxon>
        <taxon>Streptophyta</taxon>
        <taxon>Embryophyta</taxon>
        <taxon>Tracheophyta</taxon>
        <taxon>Spermatophyta</taxon>
        <taxon>Magnoliopsida</taxon>
        <taxon>Liliopsida</taxon>
        <taxon>Poales</taxon>
        <taxon>Poaceae</taxon>
        <taxon>BOP clade</taxon>
        <taxon>Oryzoideae</taxon>
        <taxon>Oryzeae</taxon>
        <taxon>Oryzinae</taxon>
        <taxon>Oryza</taxon>
        <taxon>Oryza meyeriana</taxon>
    </lineage>
</organism>
<reference evidence="1 2" key="1">
    <citation type="submission" date="2019-11" db="EMBL/GenBank/DDBJ databases">
        <title>Whole genome sequence of Oryza granulata.</title>
        <authorList>
            <person name="Li W."/>
        </authorList>
    </citation>
    <scope>NUCLEOTIDE SEQUENCE [LARGE SCALE GENOMIC DNA]</scope>
    <source>
        <strain evidence="2">cv. Menghai</strain>
        <tissue evidence="1">Leaf</tissue>
    </source>
</reference>
<evidence type="ECO:0000313" key="1">
    <source>
        <dbReference type="EMBL" id="KAF0920265.1"/>
    </source>
</evidence>
<comment type="caution">
    <text evidence="1">The sequence shown here is derived from an EMBL/GenBank/DDBJ whole genome shotgun (WGS) entry which is preliminary data.</text>
</comment>
<evidence type="ECO:0000313" key="2">
    <source>
        <dbReference type="Proteomes" id="UP000479710"/>
    </source>
</evidence>